<keyword evidence="2" id="KW-1185">Reference proteome</keyword>
<evidence type="ECO:0000313" key="1">
    <source>
        <dbReference type="EMBL" id="SFC18370.1"/>
    </source>
</evidence>
<dbReference type="AlphaFoldDB" id="A0A1I1HB84"/>
<proteinExistence type="predicted"/>
<evidence type="ECO:0000313" key="2">
    <source>
        <dbReference type="Proteomes" id="UP000199207"/>
    </source>
</evidence>
<sequence>MTRTTAQVPPPGAGAPAVLGPCRLVAGGDGGGPRLAGWIDALSVHCPYLGPSLRRGLTRLHHYQVLPAAPFGDVEAAVFTAGAWAAKTVRARRTAGRGWACEVITLDWPAPDPQPAAILNRPHWAIKCAWAPVGVLPGKFAPGAGRPDRAGRTVPDPPLPVLAVRDSVPAADPDLLRSTPGIGRVLAQAREDGRDILGSVPGVREAGDPLQAWPAINHWASHLTDLESSS</sequence>
<name>A0A1I1HB84_9ACTN</name>
<dbReference type="EMBL" id="FOLM01000002">
    <property type="protein sequence ID" value="SFC18370.1"/>
    <property type="molecule type" value="Genomic_DNA"/>
</dbReference>
<dbReference type="Proteomes" id="UP000199207">
    <property type="component" value="Unassembled WGS sequence"/>
</dbReference>
<reference evidence="1 2" key="1">
    <citation type="submission" date="2016-10" db="EMBL/GenBank/DDBJ databases">
        <authorList>
            <person name="de Groot N.N."/>
        </authorList>
    </citation>
    <scope>NUCLEOTIDE SEQUENCE [LARGE SCALE GENOMIC DNA]</scope>
    <source>
        <strain evidence="1 2">CGMCC 4.5739</strain>
    </source>
</reference>
<dbReference type="RefSeq" id="WP_093837546.1">
    <property type="nucleotide sequence ID" value="NZ_FOLM01000002.1"/>
</dbReference>
<gene>
    <name evidence="1" type="ORF">SAMN05421773_102234</name>
</gene>
<dbReference type="OrthoDB" id="3867337at2"/>
<organism evidence="1 2">
    <name type="scientific">Streptomyces aidingensis</name>
    <dbReference type="NCBI Taxonomy" id="910347"/>
    <lineage>
        <taxon>Bacteria</taxon>
        <taxon>Bacillati</taxon>
        <taxon>Actinomycetota</taxon>
        <taxon>Actinomycetes</taxon>
        <taxon>Kitasatosporales</taxon>
        <taxon>Streptomycetaceae</taxon>
        <taxon>Streptomyces</taxon>
    </lineage>
</organism>
<dbReference type="STRING" id="910347.SAMN05421773_102234"/>
<accession>A0A1I1HB84</accession>
<protein>
    <submittedName>
        <fullName evidence="1">Uncharacterized protein</fullName>
    </submittedName>
</protein>